<evidence type="ECO:0000313" key="7">
    <source>
        <dbReference type="EMBL" id="GAA5815211.1"/>
    </source>
</evidence>
<accession>A0ABP9Z7W2</accession>
<evidence type="ECO:0000256" key="3">
    <source>
        <dbReference type="ARBA" id="ARBA00023295"/>
    </source>
</evidence>
<keyword evidence="8" id="KW-1185">Reference proteome</keyword>
<feature type="domain" description="Glycoside hydrolase family 5" evidence="5">
    <location>
        <begin position="57"/>
        <end position="245"/>
    </location>
</feature>
<dbReference type="InterPro" id="IPR017853">
    <property type="entry name" value="GH"/>
</dbReference>
<dbReference type="Proteomes" id="UP001473302">
    <property type="component" value="Unassembled WGS sequence"/>
</dbReference>
<dbReference type="InterPro" id="IPR041036">
    <property type="entry name" value="GH5_C"/>
</dbReference>
<evidence type="ECO:0000256" key="2">
    <source>
        <dbReference type="ARBA" id="ARBA00022801"/>
    </source>
</evidence>
<gene>
    <name evidence="7" type="ORF">MFLAVUS_008717</name>
</gene>
<dbReference type="Gene3D" id="2.60.40.1180">
    <property type="entry name" value="Golgi alpha-mannosidase II"/>
    <property type="match status" value="1"/>
</dbReference>
<feature type="region of interest" description="Disordered" evidence="4">
    <location>
        <begin position="854"/>
        <end position="884"/>
    </location>
</feature>
<protein>
    <submittedName>
        <fullName evidence="7">Uncharacterized protein</fullName>
    </submittedName>
</protein>
<keyword evidence="3" id="KW-0326">Glycosidase</keyword>
<dbReference type="Pfam" id="PF00150">
    <property type="entry name" value="Cellulase"/>
    <property type="match status" value="1"/>
</dbReference>
<dbReference type="InterPro" id="IPR013780">
    <property type="entry name" value="Glyco_hydro_b"/>
</dbReference>
<organism evidence="7 8">
    <name type="scientific">Mucor flavus</name>
    <dbReference type="NCBI Taxonomy" id="439312"/>
    <lineage>
        <taxon>Eukaryota</taxon>
        <taxon>Fungi</taxon>
        <taxon>Fungi incertae sedis</taxon>
        <taxon>Mucoromycota</taxon>
        <taxon>Mucoromycotina</taxon>
        <taxon>Mucoromycetes</taxon>
        <taxon>Mucorales</taxon>
        <taxon>Mucorineae</taxon>
        <taxon>Mucoraceae</taxon>
        <taxon>Mucor</taxon>
    </lineage>
</organism>
<sequence>MELNGRWFIDSKSKRTILFKGVNLGGGSKLPNGIASHERDGYWVDYDRKVSFVGRPFPLNEADEHLQRLVNLGFNLLRFIVTWEAVEHEGPGVYDEAYLEYMVKLLKKCQEYGLRVYIDPHQDSWSRHCGGSGHPGWTLPLVGLNPLYFPQTNAAIVHNLYPDPANFPKMIWNTNYQKLAAATLFTLFFAGKTYAPKCIVNGIHVQDYLQQHYYRCFQKVAQTIHDNGLENTCVIGYDTMNEPGHGYLSVPDITQLNQDDTDFKMGLMPTAFEGMLLGSGVPTKVENWEFKWNGPKKSGTVLVDPAGAVAWLSESELNDANQLFGWKRDVGWSSGCIWALHQVWDKSTHQVLQPYYFATEPNSNTETNYIHHWIDHVQTYATSLRSVHWDAILFVQPPILAAPPKLPASLKRIVYSPHWYDGLTLVKKKWCSYNVDFINLNRGKYGTGPLRFLRALRLGEKAIRQCFVDQLHTMQTEGLENIGQYPCILGEIGIPYDMENSTSSSSSSFWNWVSSFFVNVSSTAYISEPDSSQNKAMDASINALEKNLLNYSLWNYTPDNNEEWGDLWNGEDLSIWQTPIKKALSTSTTTASSSSITVAAIEMDKTESAEGKQVLISNQANGRNILSLHRPHTMLTSGTPLKIDFVSPTKNTCASFEYVLRHDSGCEGPTEIYVPTCHFPCPPSVEITTGRWEINAINDSYSILLWWIDEEVSKTKNIRNEYYYHSPLPRIYTQCQDDPIHGTSDEPSSLSATNQIILSEPTKNPSYHHQRNVKNCSDNNTLDLNRRRHRHHHPYQKPSATTTSQESTHLDPLFGPVSTSSTLSSTYQAPINTNLLLQDYEIFDEFDHFIHSPTRFLSSPPPSPSLSPSDEDDDLDFGDFPLFP</sequence>
<dbReference type="EMBL" id="BAABUK010000025">
    <property type="protein sequence ID" value="GAA5815211.1"/>
    <property type="molecule type" value="Genomic_DNA"/>
</dbReference>
<evidence type="ECO:0000259" key="6">
    <source>
        <dbReference type="Pfam" id="PF18564"/>
    </source>
</evidence>
<feature type="domain" description="Glycoside hydrolase family 5 C-terminal" evidence="6">
    <location>
        <begin position="630"/>
        <end position="710"/>
    </location>
</feature>
<evidence type="ECO:0000256" key="4">
    <source>
        <dbReference type="SAM" id="MobiDB-lite"/>
    </source>
</evidence>
<evidence type="ECO:0000259" key="5">
    <source>
        <dbReference type="Pfam" id="PF00150"/>
    </source>
</evidence>
<dbReference type="InterPro" id="IPR052066">
    <property type="entry name" value="Glycosphingolipid_Hydrolases"/>
</dbReference>
<proteinExistence type="inferred from homology"/>
<dbReference type="PANTHER" id="PTHR31308">
    <property type="match status" value="1"/>
</dbReference>
<comment type="caution">
    <text evidence="7">The sequence shown here is derived from an EMBL/GenBank/DDBJ whole genome shotgun (WGS) entry which is preliminary data.</text>
</comment>
<evidence type="ECO:0000256" key="1">
    <source>
        <dbReference type="ARBA" id="ARBA00005641"/>
    </source>
</evidence>
<comment type="similarity">
    <text evidence="1">Belongs to the glycosyl hydrolase 5 (cellulase A) family.</text>
</comment>
<feature type="region of interest" description="Disordered" evidence="4">
    <location>
        <begin position="762"/>
        <end position="781"/>
    </location>
</feature>
<dbReference type="Gene3D" id="3.20.20.80">
    <property type="entry name" value="Glycosidases"/>
    <property type="match status" value="2"/>
</dbReference>
<feature type="region of interest" description="Disordered" evidence="4">
    <location>
        <begin position="790"/>
        <end position="824"/>
    </location>
</feature>
<dbReference type="SUPFAM" id="SSF51445">
    <property type="entry name" value="(Trans)glycosidases"/>
    <property type="match status" value="1"/>
</dbReference>
<name>A0ABP9Z7W2_9FUNG</name>
<feature type="compositionally biased region" description="Polar residues" evidence="4">
    <location>
        <begin position="798"/>
        <end position="807"/>
    </location>
</feature>
<dbReference type="Pfam" id="PF18564">
    <property type="entry name" value="Glyco_hydro_5_C"/>
    <property type="match status" value="1"/>
</dbReference>
<dbReference type="PANTHER" id="PTHR31308:SF5">
    <property type="entry name" value="ERGOSTERYL-BETA-GLUCOSIDASE"/>
    <property type="match status" value="1"/>
</dbReference>
<keyword evidence="2" id="KW-0378">Hydrolase</keyword>
<reference evidence="7 8" key="1">
    <citation type="submission" date="2024-04" db="EMBL/GenBank/DDBJ databases">
        <title>genome sequences of Mucor flavus KT1a and Helicostylum pulchrum KT1b strains isolated from the surface of a dry-aged beef.</title>
        <authorList>
            <person name="Toyotome T."/>
            <person name="Hosono M."/>
            <person name="Torimaru M."/>
            <person name="Fukuda K."/>
            <person name="Mikami N."/>
        </authorList>
    </citation>
    <scope>NUCLEOTIDE SEQUENCE [LARGE SCALE GENOMIC DNA]</scope>
    <source>
        <strain evidence="7 8">KT1a</strain>
    </source>
</reference>
<evidence type="ECO:0000313" key="8">
    <source>
        <dbReference type="Proteomes" id="UP001473302"/>
    </source>
</evidence>
<dbReference type="InterPro" id="IPR001547">
    <property type="entry name" value="Glyco_hydro_5"/>
</dbReference>